<dbReference type="WBParaSite" id="PS1159_v2.g21750.t1">
    <property type="protein sequence ID" value="PS1159_v2.g21750.t1"/>
    <property type="gene ID" value="PS1159_v2.g21750"/>
</dbReference>
<dbReference type="Proteomes" id="UP000887580">
    <property type="component" value="Unplaced"/>
</dbReference>
<organism evidence="1 2">
    <name type="scientific">Panagrolaimus sp. PS1159</name>
    <dbReference type="NCBI Taxonomy" id="55785"/>
    <lineage>
        <taxon>Eukaryota</taxon>
        <taxon>Metazoa</taxon>
        <taxon>Ecdysozoa</taxon>
        <taxon>Nematoda</taxon>
        <taxon>Chromadorea</taxon>
        <taxon>Rhabditida</taxon>
        <taxon>Tylenchina</taxon>
        <taxon>Panagrolaimomorpha</taxon>
        <taxon>Panagrolaimoidea</taxon>
        <taxon>Panagrolaimidae</taxon>
        <taxon>Panagrolaimus</taxon>
    </lineage>
</organism>
<evidence type="ECO:0000313" key="2">
    <source>
        <dbReference type="WBParaSite" id="PS1159_v2.g21750.t1"/>
    </source>
</evidence>
<sequence>MIDKIFDKLYISDAASVISERGKQKIHELGISHILTTSGLAIPESAKIPNIHYKFIFMMDMLSQDLLGNNLLDDALKYIDKVLNSGGSILVHCEVGVSRSIAIVAAYLMRKHEWNPSKAILFIQNSRPIACPNQSFVRQLAIFRQLGYKADIETLSRSQHYRNFCADTGNLPHHTRGESSDDDNNITERIKKIDLEHHSQKNIAHKRFRCRKCRNDLFYDTHILKHTIGTIDDDEIDHSEELQTPELCSFDYLIAPMKWMNIEEYQGKILCPKCNEKLGQYIWSGRECMGDEGKPCGAHVTPWIHIQKSKVDESNMSILAARLAAIGTHMPPTTTNSNSSTTTPRIMHPTENEQTVN</sequence>
<protein>
    <submittedName>
        <fullName evidence="2">Protein-tyrosine-phosphatase</fullName>
    </submittedName>
</protein>
<proteinExistence type="predicted"/>
<evidence type="ECO:0000313" key="1">
    <source>
        <dbReference type="Proteomes" id="UP000887580"/>
    </source>
</evidence>
<accession>A0AC35FXB5</accession>
<reference evidence="2" key="1">
    <citation type="submission" date="2022-11" db="UniProtKB">
        <authorList>
            <consortium name="WormBaseParasite"/>
        </authorList>
    </citation>
    <scope>IDENTIFICATION</scope>
</reference>
<name>A0AC35FXB5_9BILA</name>